<organism evidence="1 2">
    <name type="scientific">Neokomagataea tanensis NBRC 106556</name>
    <dbReference type="NCBI Taxonomy" id="1223519"/>
    <lineage>
        <taxon>Bacteria</taxon>
        <taxon>Pseudomonadati</taxon>
        <taxon>Pseudomonadota</taxon>
        <taxon>Alphaproteobacteria</taxon>
        <taxon>Acetobacterales</taxon>
        <taxon>Acetobacteraceae</taxon>
        <taxon>Neokomagataea</taxon>
    </lineage>
</organism>
<evidence type="ECO:0008006" key="3">
    <source>
        <dbReference type="Google" id="ProtNLM"/>
    </source>
</evidence>
<dbReference type="Pfam" id="PF11159">
    <property type="entry name" value="DUF2939"/>
    <property type="match status" value="1"/>
</dbReference>
<gene>
    <name evidence="1" type="ORF">AA106556_1455</name>
</gene>
<evidence type="ECO:0000313" key="1">
    <source>
        <dbReference type="EMBL" id="GBR47449.1"/>
    </source>
</evidence>
<sequence>MSVAFAPFFANKRMSVKRMWSFKKHIFATLIIILAAYVISPFIALWELKEAVREHDAQRLERHIDWSALSLSLREAINAQQSQGEDDLPDFGHSFAMAASAHVMETSLTPAVFFALIEHSMPFAQAGHDPQTHFSWGMFSVRFVGFRHCDVRIKSDMQTFYTLQMTFEHWGWRLTGIHLPQIMRQA</sequence>
<name>A0ABQ0QJY6_9PROT</name>
<accession>A0ABQ0QJY6</accession>
<comment type="caution">
    <text evidence="1">The sequence shown here is derived from an EMBL/GenBank/DDBJ whole genome shotgun (WGS) entry which is preliminary data.</text>
</comment>
<keyword evidence="2" id="KW-1185">Reference proteome</keyword>
<dbReference type="EMBL" id="BAQB01000022">
    <property type="protein sequence ID" value="GBR47449.1"/>
    <property type="molecule type" value="Genomic_DNA"/>
</dbReference>
<protein>
    <recommendedName>
        <fullName evidence="3">DUF2939 domain-containing protein</fullName>
    </recommendedName>
</protein>
<dbReference type="Proteomes" id="UP001062443">
    <property type="component" value="Unassembled WGS sequence"/>
</dbReference>
<reference evidence="1" key="1">
    <citation type="submission" date="2013-04" db="EMBL/GenBank/DDBJ databases">
        <title>The genome sequencing project of 58 acetic acid bacteria.</title>
        <authorList>
            <person name="Okamoto-Kainuma A."/>
            <person name="Ishikawa M."/>
            <person name="Umino S."/>
            <person name="Koizumi Y."/>
            <person name="Shiwa Y."/>
            <person name="Yoshikawa H."/>
            <person name="Matsutani M."/>
            <person name="Matsushita K."/>
        </authorList>
    </citation>
    <scope>NUCLEOTIDE SEQUENCE</scope>
    <source>
        <strain evidence="1">NBRC 106556</strain>
    </source>
</reference>
<evidence type="ECO:0000313" key="2">
    <source>
        <dbReference type="Proteomes" id="UP001062443"/>
    </source>
</evidence>
<proteinExistence type="predicted"/>
<dbReference type="RefSeq" id="WP_068168505.1">
    <property type="nucleotide sequence ID" value="NZ_BAQB01000022.1"/>
</dbReference>
<dbReference type="InterPro" id="IPR021330">
    <property type="entry name" value="DUF2939"/>
</dbReference>